<dbReference type="GO" id="GO:0052621">
    <property type="term" value="F:diguanylate cyclase activity"/>
    <property type="evidence" value="ECO:0007669"/>
    <property type="project" value="UniProtKB-EC"/>
</dbReference>
<dbReference type="InterPro" id="IPR029787">
    <property type="entry name" value="Nucleotide_cyclase"/>
</dbReference>
<comment type="catalytic activity">
    <reaction evidence="2">
        <text>2 GTP = 3',3'-c-di-GMP + 2 diphosphate</text>
        <dbReference type="Rhea" id="RHEA:24898"/>
        <dbReference type="ChEBI" id="CHEBI:33019"/>
        <dbReference type="ChEBI" id="CHEBI:37565"/>
        <dbReference type="ChEBI" id="CHEBI:58805"/>
        <dbReference type="EC" id="2.7.7.65"/>
    </reaction>
</comment>
<dbReference type="CDD" id="cd01949">
    <property type="entry name" value="GGDEF"/>
    <property type="match status" value="1"/>
</dbReference>
<feature type="domain" description="GGDEF" evidence="3">
    <location>
        <begin position="223"/>
        <end position="358"/>
    </location>
</feature>
<dbReference type="InterPro" id="IPR000160">
    <property type="entry name" value="GGDEF_dom"/>
</dbReference>
<keyword evidence="5" id="KW-1185">Reference proteome</keyword>
<dbReference type="InterPro" id="IPR050469">
    <property type="entry name" value="Diguanylate_Cyclase"/>
</dbReference>
<dbReference type="InterPro" id="IPR029016">
    <property type="entry name" value="GAF-like_dom_sf"/>
</dbReference>
<dbReference type="NCBIfam" id="TIGR00254">
    <property type="entry name" value="GGDEF"/>
    <property type="match status" value="1"/>
</dbReference>
<dbReference type="GO" id="GO:0005886">
    <property type="term" value="C:plasma membrane"/>
    <property type="evidence" value="ECO:0007669"/>
    <property type="project" value="TreeGrafter"/>
</dbReference>
<evidence type="ECO:0000256" key="1">
    <source>
        <dbReference type="ARBA" id="ARBA00012528"/>
    </source>
</evidence>
<dbReference type="Pfam" id="PF00990">
    <property type="entry name" value="GGDEF"/>
    <property type="match status" value="1"/>
</dbReference>
<dbReference type="AlphaFoldDB" id="A0A7X6IAQ9"/>
<organism evidence="4 5">
    <name type="scientific">Candidatus Manganitrophus noduliformans</name>
    <dbReference type="NCBI Taxonomy" id="2606439"/>
    <lineage>
        <taxon>Bacteria</taxon>
        <taxon>Pseudomonadati</taxon>
        <taxon>Nitrospirota</taxon>
        <taxon>Nitrospiria</taxon>
        <taxon>Candidatus Troglogloeales</taxon>
        <taxon>Candidatus Manganitrophaceae</taxon>
        <taxon>Candidatus Manganitrophus</taxon>
    </lineage>
</organism>
<reference evidence="4 5" key="1">
    <citation type="journal article" date="2020" name="Nature">
        <title>Bacterial chemolithoautotrophy via manganese oxidation.</title>
        <authorList>
            <person name="Yu H."/>
            <person name="Leadbetter J.R."/>
        </authorList>
    </citation>
    <scope>NUCLEOTIDE SEQUENCE [LARGE SCALE GENOMIC DNA]</scope>
    <source>
        <strain evidence="4 5">Mn-1</strain>
    </source>
</reference>
<evidence type="ECO:0000313" key="4">
    <source>
        <dbReference type="EMBL" id="NKE70644.1"/>
    </source>
</evidence>
<protein>
    <recommendedName>
        <fullName evidence="1">diguanylate cyclase</fullName>
        <ecNumber evidence="1">2.7.7.65</ecNumber>
    </recommendedName>
</protein>
<dbReference type="Gene3D" id="3.30.70.270">
    <property type="match status" value="1"/>
</dbReference>
<dbReference type="Gene3D" id="3.30.450.40">
    <property type="match status" value="1"/>
</dbReference>
<sequence length="375" mass="43505">MSRKPPPKVDTYFVKKPPEFTKGMAQQHYHAMNVLLRVPRITGNHADMEISLTTLMDLAAEIAPYDWGLFYLWDDHKNALQLRVSRGFGKSFPPLLEKGNLIARWTFQYSKPIFIRENAGKEMERYFSLLKTDSVISIPILVNNRLTGILQLGGCRQRRFAEEDALLVWMLAMQSEALFHNSQTEREFLRRMAMTDGLTGLFNRRYFDEQVDREIQRSYRTGKPFVLMMMDVDFFKKYNDRYRHLKGDQALREIAMILKTRLRQIDTVSRFGGEEFSVLLPETDEAGGLAVAKHISCSVKNHSFAGKEKKRDVRMTMSIGCSIFPIDGKEKEELIHRADLALYHAKESGRDQVVLFSQLKGKPHDQQLKEEQNVF</sequence>
<dbReference type="EC" id="2.7.7.65" evidence="1"/>
<dbReference type="Pfam" id="PF01590">
    <property type="entry name" value="GAF"/>
    <property type="match status" value="1"/>
</dbReference>
<dbReference type="SUPFAM" id="SSF55073">
    <property type="entry name" value="Nucleotide cyclase"/>
    <property type="match status" value="1"/>
</dbReference>
<dbReference type="InterPro" id="IPR043128">
    <property type="entry name" value="Rev_trsase/Diguanyl_cyclase"/>
</dbReference>
<dbReference type="RefSeq" id="WP_168058881.1">
    <property type="nucleotide sequence ID" value="NZ_VTOW01000001.1"/>
</dbReference>
<gene>
    <name evidence="4" type="ORF">MNODULE_07835</name>
</gene>
<dbReference type="EMBL" id="VTOW01000001">
    <property type="protein sequence ID" value="NKE70644.1"/>
    <property type="molecule type" value="Genomic_DNA"/>
</dbReference>
<dbReference type="PROSITE" id="PS50887">
    <property type="entry name" value="GGDEF"/>
    <property type="match status" value="1"/>
</dbReference>
<dbReference type="SUPFAM" id="SSF55781">
    <property type="entry name" value="GAF domain-like"/>
    <property type="match status" value="1"/>
</dbReference>
<dbReference type="Proteomes" id="UP000534783">
    <property type="component" value="Unassembled WGS sequence"/>
</dbReference>
<evidence type="ECO:0000256" key="2">
    <source>
        <dbReference type="ARBA" id="ARBA00034247"/>
    </source>
</evidence>
<dbReference type="GO" id="GO:0043709">
    <property type="term" value="P:cell adhesion involved in single-species biofilm formation"/>
    <property type="evidence" value="ECO:0007669"/>
    <property type="project" value="TreeGrafter"/>
</dbReference>
<dbReference type="PANTHER" id="PTHR45138:SF9">
    <property type="entry name" value="DIGUANYLATE CYCLASE DGCM-RELATED"/>
    <property type="match status" value="1"/>
</dbReference>
<comment type="caution">
    <text evidence="4">The sequence shown here is derived from an EMBL/GenBank/DDBJ whole genome shotgun (WGS) entry which is preliminary data.</text>
</comment>
<dbReference type="GO" id="GO:1902201">
    <property type="term" value="P:negative regulation of bacterial-type flagellum-dependent cell motility"/>
    <property type="evidence" value="ECO:0007669"/>
    <property type="project" value="TreeGrafter"/>
</dbReference>
<dbReference type="FunFam" id="3.30.70.270:FF:000001">
    <property type="entry name" value="Diguanylate cyclase domain protein"/>
    <property type="match status" value="1"/>
</dbReference>
<dbReference type="PANTHER" id="PTHR45138">
    <property type="entry name" value="REGULATORY COMPONENTS OF SENSORY TRANSDUCTION SYSTEM"/>
    <property type="match status" value="1"/>
</dbReference>
<dbReference type="SMART" id="SM00065">
    <property type="entry name" value="GAF"/>
    <property type="match status" value="1"/>
</dbReference>
<name>A0A7X6IAQ9_9BACT</name>
<evidence type="ECO:0000313" key="5">
    <source>
        <dbReference type="Proteomes" id="UP000534783"/>
    </source>
</evidence>
<proteinExistence type="predicted"/>
<accession>A0A7X6IAQ9</accession>
<dbReference type="InterPro" id="IPR003018">
    <property type="entry name" value="GAF"/>
</dbReference>
<dbReference type="SMART" id="SM00267">
    <property type="entry name" value="GGDEF"/>
    <property type="match status" value="1"/>
</dbReference>
<evidence type="ECO:0000259" key="3">
    <source>
        <dbReference type="PROSITE" id="PS50887"/>
    </source>
</evidence>